<accession>A0A238H5I1</accession>
<dbReference type="EMBL" id="FXAN01000052">
    <property type="protein sequence ID" value="SMG00283.1"/>
    <property type="molecule type" value="Genomic_DNA"/>
</dbReference>
<feature type="compositionally biased region" description="Basic and acidic residues" evidence="1">
    <location>
        <begin position="35"/>
        <end position="45"/>
    </location>
</feature>
<evidence type="ECO:0000313" key="3">
    <source>
        <dbReference type="Proteomes" id="UP000198460"/>
    </source>
</evidence>
<reference evidence="2 3" key="1">
    <citation type="submission" date="2017-04" db="EMBL/GenBank/DDBJ databases">
        <authorList>
            <person name="Afonso C.L."/>
            <person name="Miller P.J."/>
            <person name="Scott M.A."/>
            <person name="Spackman E."/>
            <person name="Goraichik I."/>
            <person name="Dimitrov K.M."/>
            <person name="Suarez D.L."/>
            <person name="Swayne D.E."/>
        </authorList>
    </citation>
    <scope>NUCLEOTIDE SEQUENCE [LARGE SCALE GENOMIC DNA]</scope>
    <source>
        <strain evidence="2">LMG 28154</strain>
    </source>
</reference>
<dbReference type="AlphaFoldDB" id="A0A238H5I1"/>
<proteinExistence type="predicted"/>
<evidence type="ECO:0000313" key="2">
    <source>
        <dbReference type="EMBL" id="SMG00283.1"/>
    </source>
</evidence>
<protein>
    <submittedName>
        <fullName evidence="2">Uncharacterized protein</fullName>
    </submittedName>
</protein>
<evidence type="ECO:0000256" key="1">
    <source>
        <dbReference type="SAM" id="MobiDB-lite"/>
    </source>
</evidence>
<gene>
    <name evidence="2" type="ORF">BSIN_3352</name>
</gene>
<name>A0A238H5I1_9BURK</name>
<sequence length="45" mass="4939">MRPSCPAGGPTRAVIDAKRAECGRRRGHGALTAHWQRDDVRRATP</sequence>
<organism evidence="2 3">
    <name type="scientific">Burkholderia singularis</name>
    <dbReference type="NCBI Taxonomy" id="1503053"/>
    <lineage>
        <taxon>Bacteria</taxon>
        <taxon>Pseudomonadati</taxon>
        <taxon>Pseudomonadota</taxon>
        <taxon>Betaproteobacteria</taxon>
        <taxon>Burkholderiales</taxon>
        <taxon>Burkholderiaceae</taxon>
        <taxon>Burkholderia</taxon>
        <taxon>pseudomallei group</taxon>
    </lineage>
</organism>
<feature type="region of interest" description="Disordered" evidence="1">
    <location>
        <begin position="25"/>
        <end position="45"/>
    </location>
</feature>
<dbReference type="Proteomes" id="UP000198460">
    <property type="component" value="Unassembled WGS sequence"/>
</dbReference>